<dbReference type="EMBL" id="BDQI01000067">
    <property type="protein sequence ID" value="GAX58840.1"/>
    <property type="molecule type" value="Genomic_DNA"/>
</dbReference>
<sequence>MPELWAGTDAGKAEHHCVVIDAEGKRRLSRRVANDETVLLELIADVLSLSEEQPVTWAIDLNAGGAALMIALLTDNGQQVLYIPGRTVHHASGSYRGDGKSDAKDAFIIADQARMRRDIQAMHHGDDIAVDLRILTSRRLDLAADRTRTINRMRAQLLGYFPALERAFDYSTSKASLVLLTGYQTPAELRRTGRNRLAGWLKNRKVRNFRLVAATAIEAAEAQHTVVPGEKLAAAVVARLAKTVVALDEEIAETDALIEGRFRDHPHAEVILSMPGIGAVLGAEFIAHTGGDMSVFGTPDRLAGVAGLAPVPKDSGRISGNMRRPRRYCRRLLRVFYMSAQVAARSCPVSKAFYERKRAEKKTHKQAVIALARRRLNVLWALLRDGRLFESSPPPRAASLG</sequence>
<dbReference type="STRING" id="1963.AQJ27_46670"/>
<feature type="domain" description="Transposase IS110-like N-terminal" evidence="1">
    <location>
        <begin position="6"/>
        <end position="162"/>
    </location>
</feature>
<evidence type="ECO:0000259" key="1">
    <source>
        <dbReference type="Pfam" id="PF01548"/>
    </source>
</evidence>
<protein>
    <submittedName>
        <fullName evidence="3">IS110 family transposase</fullName>
    </submittedName>
</protein>
<dbReference type="GO" id="GO:0006313">
    <property type="term" value="P:DNA transposition"/>
    <property type="evidence" value="ECO:0007669"/>
    <property type="project" value="InterPro"/>
</dbReference>
<dbReference type="Pfam" id="PF02371">
    <property type="entry name" value="Transposase_20"/>
    <property type="match status" value="1"/>
</dbReference>
<dbReference type="PANTHER" id="PTHR33055:SF3">
    <property type="entry name" value="PUTATIVE TRANSPOSASE FOR IS117-RELATED"/>
    <property type="match status" value="1"/>
</dbReference>
<dbReference type="InterPro" id="IPR047650">
    <property type="entry name" value="Transpos_IS110"/>
</dbReference>
<name>A0A286PH11_STROL</name>
<organism evidence="3 4">
    <name type="scientific">Streptomyces olivochromogenes</name>
    <dbReference type="NCBI Taxonomy" id="1963"/>
    <lineage>
        <taxon>Bacteria</taxon>
        <taxon>Bacillati</taxon>
        <taxon>Actinomycetota</taxon>
        <taxon>Actinomycetes</taxon>
        <taxon>Kitasatosporales</taxon>
        <taxon>Streptomycetaceae</taxon>
        <taxon>Streptomyces</taxon>
    </lineage>
</organism>
<accession>A0A286PH11</accession>
<evidence type="ECO:0000259" key="2">
    <source>
        <dbReference type="Pfam" id="PF02371"/>
    </source>
</evidence>
<dbReference type="GO" id="GO:0003677">
    <property type="term" value="F:DNA binding"/>
    <property type="evidence" value="ECO:0007669"/>
    <property type="project" value="InterPro"/>
</dbReference>
<comment type="caution">
    <text evidence="3">The sequence shown here is derived from an EMBL/GenBank/DDBJ whole genome shotgun (WGS) entry which is preliminary data.</text>
</comment>
<gene>
    <name evidence="3" type="ORF">SO3561_10415</name>
</gene>
<dbReference type="Pfam" id="PF01548">
    <property type="entry name" value="DEDD_Tnp_IS110"/>
    <property type="match status" value="1"/>
</dbReference>
<dbReference type="PANTHER" id="PTHR33055">
    <property type="entry name" value="TRANSPOSASE FOR INSERTION SEQUENCE ELEMENT IS1111A"/>
    <property type="match status" value="1"/>
</dbReference>
<proteinExistence type="predicted"/>
<dbReference type="InterPro" id="IPR002525">
    <property type="entry name" value="Transp_IS110-like_N"/>
</dbReference>
<dbReference type="InterPro" id="IPR003346">
    <property type="entry name" value="Transposase_20"/>
</dbReference>
<feature type="domain" description="Transposase IS116/IS110/IS902 C-terminal" evidence="2">
    <location>
        <begin position="269"/>
        <end position="355"/>
    </location>
</feature>
<evidence type="ECO:0000313" key="4">
    <source>
        <dbReference type="Proteomes" id="UP000217446"/>
    </source>
</evidence>
<keyword evidence="4" id="KW-1185">Reference proteome</keyword>
<evidence type="ECO:0000313" key="3">
    <source>
        <dbReference type="EMBL" id="GAX58840.1"/>
    </source>
</evidence>
<dbReference type="GO" id="GO:0004803">
    <property type="term" value="F:transposase activity"/>
    <property type="evidence" value="ECO:0007669"/>
    <property type="project" value="InterPro"/>
</dbReference>
<dbReference type="NCBIfam" id="NF033542">
    <property type="entry name" value="transpos_IS110"/>
    <property type="match status" value="1"/>
</dbReference>
<dbReference type="AlphaFoldDB" id="A0A286PH11"/>
<reference evidence="4" key="1">
    <citation type="submission" date="2017-05" db="EMBL/GenBank/DDBJ databases">
        <title>Streptomyces olivochromogenes NBRC 3561 whole genome shotgun sequence.</title>
        <authorList>
            <person name="Dohra H."/>
            <person name="Kodani S."/>
        </authorList>
    </citation>
    <scope>NUCLEOTIDE SEQUENCE [LARGE SCALE GENOMIC DNA]</scope>
    <source>
        <strain evidence="4">NBRC 3561</strain>
    </source>
</reference>
<dbReference type="Proteomes" id="UP000217446">
    <property type="component" value="Unassembled WGS sequence"/>
</dbReference>